<dbReference type="PANTHER" id="PTHR12696">
    <property type="entry name" value="TIP120"/>
    <property type="match status" value="1"/>
</dbReference>
<feature type="non-terminal residue" evidence="3">
    <location>
        <position position="1"/>
    </location>
</feature>
<evidence type="ECO:0000313" key="4">
    <source>
        <dbReference type="Proteomes" id="UP000031036"/>
    </source>
</evidence>
<dbReference type="OrthoDB" id="6260732at2759"/>
<gene>
    <name evidence="3" type="primary">Cand2</name>
    <name evidence="3" type="ORF">Tcan_02116</name>
</gene>
<accession>A0A0B2UQL4</accession>
<protein>
    <submittedName>
        <fullName evidence="3">Cullin-associated Nedd8-dissociated protein 2</fullName>
    </submittedName>
</protein>
<keyword evidence="1" id="KW-0677">Repeat</keyword>
<dbReference type="EMBL" id="JPKZ01021247">
    <property type="protein sequence ID" value="KHN71678.1"/>
    <property type="molecule type" value="Genomic_DNA"/>
</dbReference>
<evidence type="ECO:0000256" key="2">
    <source>
        <dbReference type="ARBA" id="ARBA00022786"/>
    </source>
</evidence>
<dbReference type="Gene3D" id="1.25.10.10">
    <property type="entry name" value="Leucine-rich Repeat Variant"/>
    <property type="match status" value="1"/>
</dbReference>
<keyword evidence="2" id="KW-0833">Ubl conjugation pathway</keyword>
<dbReference type="InterPro" id="IPR016024">
    <property type="entry name" value="ARM-type_fold"/>
</dbReference>
<dbReference type="STRING" id="6265.A0A0B2UQL4"/>
<organism evidence="3 4">
    <name type="scientific">Toxocara canis</name>
    <name type="common">Canine roundworm</name>
    <dbReference type="NCBI Taxonomy" id="6265"/>
    <lineage>
        <taxon>Eukaryota</taxon>
        <taxon>Metazoa</taxon>
        <taxon>Ecdysozoa</taxon>
        <taxon>Nematoda</taxon>
        <taxon>Chromadorea</taxon>
        <taxon>Rhabditida</taxon>
        <taxon>Spirurina</taxon>
        <taxon>Ascaridomorpha</taxon>
        <taxon>Ascaridoidea</taxon>
        <taxon>Toxocaridae</taxon>
        <taxon>Toxocara</taxon>
    </lineage>
</organism>
<sequence length="109" mass="11994">LQEVLFTQLASERQALRKRSVVALGNLMAVSPATLYASTMNALVQQLTAKNVSVSQVRTLVQTVQCVCKCTGSRFAPHLPLVVPLLINFAVTTEDDELRESCIQVNFFL</sequence>
<dbReference type="InterPro" id="IPR039852">
    <property type="entry name" value="CAND1/CAND2"/>
</dbReference>
<name>A0A0B2UQL4_TOXCA</name>
<dbReference type="SUPFAM" id="SSF48371">
    <property type="entry name" value="ARM repeat"/>
    <property type="match status" value="1"/>
</dbReference>
<dbReference type="AlphaFoldDB" id="A0A0B2UQL4"/>
<comment type="caution">
    <text evidence="3">The sequence shown here is derived from an EMBL/GenBank/DDBJ whole genome shotgun (WGS) entry which is preliminary data.</text>
</comment>
<evidence type="ECO:0000313" key="3">
    <source>
        <dbReference type="EMBL" id="KHN71678.1"/>
    </source>
</evidence>
<keyword evidence="4" id="KW-1185">Reference proteome</keyword>
<evidence type="ECO:0000256" key="1">
    <source>
        <dbReference type="ARBA" id="ARBA00022737"/>
    </source>
</evidence>
<dbReference type="InterPro" id="IPR011989">
    <property type="entry name" value="ARM-like"/>
</dbReference>
<dbReference type="Proteomes" id="UP000031036">
    <property type="component" value="Unassembled WGS sequence"/>
</dbReference>
<reference evidence="3 4" key="1">
    <citation type="submission" date="2014-11" db="EMBL/GenBank/DDBJ databases">
        <title>Genetic blueprint of the zoonotic pathogen Toxocara canis.</title>
        <authorList>
            <person name="Zhu X.-Q."/>
            <person name="Korhonen P.K."/>
            <person name="Cai H."/>
            <person name="Young N.D."/>
            <person name="Nejsum P."/>
            <person name="von Samson-Himmelstjerna G."/>
            <person name="Boag P.R."/>
            <person name="Tan P."/>
            <person name="Li Q."/>
            <person name="Min J."/>
            <person name="Yang Y."/>
            <person name="Wang X."/>
            <person name="Fang X."/>
            <person name="Hall R.S."/>
            <person name="Hofmann A."/>
            <person name="Sternberg P.W."/>
            <person name="Jex A.R."/>
            <person name="Gasser R.B."/>
        </authorList>
    </citation>
    <scope>NUCLEOTIDE SEQUENCE [LARGE SCALE GENOMIC DNA]</scope>
    <source>
        <strain evidence="3">PN_DK_2014</strain>
    </source>
</reference>
<dbReference type="GO" id="GO:0010265">
    <property type="term" value="P:SCF complex assembly"/>
    <property type="evidence" value="ECO:0007669"/>
    <property type="project" value="InterPro"/>
</dbReference>
<proteinExistence type="predicted"/>